<comment type="caution">
    <text evidence="21">The sequence shown here is derived from an EMBL/GenBank/DDBJ whole genome shotgun (WGS) entry which is preliminary data.</text>
</comment>
<feature type="domain" description="AAA" evidence="19">
    <location>
        <begin position="598"/>
        <end position="756"/>
    </location>
</feature>
<feature type="coiled-coil region" evidence="16">
    <location>
        <begin position="282"/>
        <end position="339"/>
    </location>
</feature>
<dbReference type="Pfam" id="PF13614">
    <property type="entry name" value="AAA_31"/>
    <property type="match status" value="1"/>
</dbReference>
<keyword evidence="12 17" id="KW-1133">Transmembrane helix</keyword>
<dbReference type="GO" id="GO:0004715">
    <property type="term" value="F:non-membrane spanning protein tyrosine kinase activity"/>
    <property type="evidence" value="ECO:0007669"/>
    <property type="project" value="UniProtKB-EC"/>
</dbReference>
<evidence type="ECO:0000259" key="19">
    <source>
        <dbReference type="Pfam" id="PF13614"/>
    </source>
</evidence>
<evidence type="ECO:0000313" key="22">
    <source>
        <dbReference type="Proteomes" id="UP000233387"/>
    </source>
</evidence>
<dbReference type="PANTHER" id="PTHR32309:SF13">
    <property type="entry name" value="FERRIC ENTEROBACTIN TRANSPORT PROTEIN FEPE"/>
    <property type="match status" value="1"/>
</dbReference>
<dbReference type="Proteomes" id="UP000233387">
    <property type="component" value="Unassembled WGS sequence"/>
</dbReference>
<dbReference type="EC" id="2.7.10.2" evidence="4"/>
<organism evidence="21 22">
    <name type="scientific">Raineya orbicola</name>
    <dbReference type="NCBI Taxonomy" id="2016530"/>
    <lineage>
        <taxon>Bacteria</taxon>
        <taxon>Pseudomonadati</taxon>
        <taxon>Bacteroidota</taxon>
        <taxon>Cytophagia</taxon>
        <taxon>Cytophagales</taxon>
        <taxon>Raineyaceae</taxon>
        <taxon>Raineya</taxon>
    </lineage>
</organism>
<dbReference type="PANTHER" id="PTHR32309">
    <property type="entry name" value="TYROSINE-PROTEIN KINASE"/>
    <property type="match status" value="1"/>
</dbReference>
<keyword evidence="14" id="KW-0829">Tyrosine-protein kinase</keyword>
<gene>
    <name evidence="21" type="ORF">Rain11_0739</name>
</gene>
<dbReference type="NCBIfam" id="TIGR01007">
    <property type="entry name" value="eps_fam"/>
    <property type="match status" value="1"/>
</dbReference>
<dbReference type="CDD" id="cd05387">
    <property type="entry name" value="BY-kinase"/>
    <property type="match status" value="1"/>
</dbReference>
<comment type="subcellular location">
    <subcellularLocation>
        <location evidence="1">Cell inner membrane</location>
        <topology evidence="1">Multi-pass membrane protein</topology>
    </subcellularLocation>
</comment>
<name>A0A2N3IIZ0_9BACT</name>
<evidence type="ECO:0000256" key="6">
    <source>
        <dbReference type="ARBA" id="ARBA00022519"/>
    </source>
</evidence>
<dbReference type="AlphaFoldDB" id="A0A2N3IIZ0"/>
<evidence type="ECO:0000256" key="1">
    <source>
        <dbReference type="ARBA" id="ARBA00004429"/>
    </source>
</evidence>
<dbReference type="InterPro" id="IPR032807">
    <property type="entry name" value="GNVR"/>
</dbReference>
<evidence type="ECO:0000256" key="5">
    <source>
        <dbReference type="ARBA" id="ARBA00022475"/>
    </source>
</evidence>
<comment type="catalytic activity">
    <reaction evidence="15">
        <text>L-tyrosyl-[protein] + ATP = O-phospho-L-tyrosyl-[protein] + ADP + H(+)</text>
        <dbReference type="Rhea" id="RHEA:10596"/>
        <dbReference type="Rhea" id="RHEA-COMP:10136"/>
        <dbReference type="Rhea" id="RHEA-COMP:20101"/>
        <dbReference type="ChEBI" id="CHEBI:15378"/>
        <dbReference type="ChEBI" id="CHEBI:30616"/>
        <dbReference type="ChEBI" id="CHEBI:46858"/>
        <dbReference type="ChEBI" id="CHEBI:61978"/>
        <dbReference type="ChEBI" id="CHEBI:456216"/>
        <dbReference type="EC" id="2.7.10.2"/>
    </reaction>
</comment>
<dbReference type="GO" id="GO:0005886">
    <property type="term" value="C:plasma membrane"/>
    <property type="evidence" value="ECO:0007669"/>
    <property type="project" value="UniProtKB-SubCell"/>
</dbReference>
<evidence type="ECO:0000256" key="10">
    <source>
        <dbReference type="ARBA" id="ARBA00022777"/>
    </source>
</evidence>
<evidence type="ECO:0000256" key="11">
    <source>
        <dbReference type="ARBA" id="ARBA00022840"/>
    </source>
</evidence>
<evidence type="ECO:0000256" key="2">
    <source>
        <dbReference type="ARBA" id="ARBA00007316"/>
    </source>
</evidence>
<evidence type="ECO:0000256" key="16">
    <source>
        <dbReference type="SAM" id="Coils"/>
    </source>
</evidence>
<keyword evidence="16" id="KW-0175">Coiled coil</keyword>
<keyword evidence="6" id="KW-0997">Cell inner membrane</keyword>
<keyword evidence="22" id="KW-1185">Reference proteome</keyword>
<evidence type="ECO:0000259" key="20">
    <source>
        <dbReference type="Pfam" id="PF13807"/>
    </source>
</evidence>
<evidence type="ECO:0000256" key="17">
    <source>
        <dbReference type="SAM" id="Phobius"/>
    </source>
</evidence>
<evidence type="ECO:0000259" key="18">
    <source>
        <dbReference type="Pfam" id="PF02706"/>
    </source>
</evidence>
<keyword evidence="13 17" id="KW-0472">Membrane</keyword>
<keyword evidence="10" id="KW-0418">Kinase</keyword>
<dbReference type="Pfam" id="PF02706">
    <property type="entry name" value="Wzz"/>
    <property type="match status" value="1"/>
</dbReference>
<dbReference type="InterPro" id="IPR003856">
    <property type="entry name" value="LPS_length_determ_N"/>
</dbReference>
<feature type="transmembrane region" description="Helical" evidence="17">
    <location>
        <begin position="43"/>
        <end position="61"/>
    </location>
</feature>
<evidence type="ECO:0000256" key="13">
    <source>
        <dbReference type="ARBA" id="ARBA00023136"/>
    </source>
</evidence>
<accession>A0A2N3IIZ0</accession>
<evidence type="ECO:0000256" key="7">
    <source>
        <dbReference type="ARBA" id="ARBA00022679"/>
    </source>
</evidence>
<evidence type="ECO:0000256" key="9">
    <source>
        <dbReference type="ARBA" id="ARBA00022741"/>
    </source>
</evidence>
<reference evidence="21 22" key="1">
    <citation type="submission" date="2017-06" db="EMBL/GenBank/DDBJ databases">
        <title>Raineya orbicola gen. nov., sp. nov. a slightly thermophilic bacterium of the phylum Bacteroidetes and the description of Raineyaceae fam. nov.</title>
        <authorList>
            <person name="Albuquerque L."/>
            <person name="Polonia A.R.M."/>
            <person name="Barroso C."/>
            <person name="Froufe H.J.C."/>
            <person name="Lage O."/>
            <person name="Lobo-Da-Cunha A."/>
            <person name="Egas C."/>
            <person name="Da Costa M.S."/>
        </authorList>
    </citation>
    <scope>NUCLEOTIDE SEQUENCE [LARGE SCALE GENOMIC DNA]</scope>
    <source>
        <strain evidence="21 22">SPSPC-11</strain>
    </source>
</reference>
<comment type="similarity">
    <text evidence="3">Belongs to the etk/wzc family.</text>
</comment>
<dbReference type="InterPro" id="IPR005702">
    <property type="entry name" value="Wzc-like_C"/>
</dbReference>
<feature type="domain" description="Tyrosine-protein kinase G-rich" evidence="20">
    <location>
        <begin position="453"/>
        <end position="525"/>
    </location>
</feature>
<protein>
    <recommendedName>
        <fullName evidence="4">non-specific protein-tyrosine kinase</fullName>
        <ecNumber evidence="4">2.7.10.2</ecNumber>
    </recommendedName>
</protein>
<evidence type="ECO:0000256" key="3">
    <source>
        <dbReference type="ARBA" id="ARBA00008883"/>
    </source>
</evidence>
<dbReference type="EMBL" id="NKXO01000009">
    <property type="protein sequence ID" value="PKQ70218.1"/>
    <property type="molecule type" value="Genomic_DNA"/>
</dbReference>
<dbReference type="InterPro" id="IPR027417">
    <property type="entry name" value="P-loop_NTPase"/>
</dbReference>
<evidence type="ECO:0000256" key="8">
    <source>
        <dbReference type="ARBA" id="ARBA00022692"/>
    </source>
</evidence>
<keyword evidence="11" id="KW-0067">ATP-binding</keyword>
<evidence type="ECO:0000256" key="14">
    <source>
        <dbReference type="ARBA" id="ARBA00023137"/>
    </source>
</evidence>
<keyword evidence="5" id="KW-1003">Cell membrane</keyword>
<evidence type="ECO:0000256" key="15">
    <source>
        <dbReference type="ARBA" id="ARBA00051245"/>
    </source>
</evidence>
<dbReference type="GO" id="GO:0042802">
    <property type="term" value="F:identical protein binding"/>
    <property type="evidence" value="ECO:0007669"/>
    <property type="project" value="UniProtKB-ARBA"/>
</dbReference>
<dbReference type="RefSeq" id="WP_101358005.1">
    <property type="nucleotide sequence ID" value="NZ_NKXO01000009.1"/>
</dbReference>
<dbReference type="GO" id="GO:0005524">
    <property type="term" value="F:ATP binding"/>
    <property type="evidence" value="ECO:0007669"/>
    <property type="project" value="UniProtKB-KW"/>
</dbReference>
<evidence type="ECO:0000256" key="4">
    <source>
        <dbReference type="ARBA" id="ARBA00011903"/>
    </source>
</evidence>
<dbReference type="InterPro" id="IPR050445">
    <property type="entry name" value="Bact_polysacc_biosynth/exp"/>
</dbReference>
<dbReference type="InterPro" id="IPR025669">
    <property type="entry name" value="AAA_dom"/>
</dbReference>
<keyword evidence="9" id="KW-0547">Nucleotide-binding</keyword>
<comment type="similarity">
    <text evidence="2">Belongs to the CpsD/CapB family.</text>
</comment>
<evidence type="ECO:0000256" key="12">
    <source>
        <dbReference type="ARBA" id="ARBA00022989"/>
    </source>
</evidence>
<dbReference type="SUPFAM" id="SSF52540">
    <property type="entry name" value="P-loop containing nucleoside triphosphate hydrolases"/>
    <property type="match status" value="1"/>
</dbReference>
<sequence>MAQYLTEEERFRRLLQTDDIDSGESPLEAIDFAKILYILRKNWYWLIVFPLLSVSLAYLYLRYTKPIFQSTANLKMEFKDESAGLDLRIGLNQENPIDNIAGELEVIRSPLIYEEVLKNIDLSVEYYAEGRILDNEMHGFSPIEVQAVVLNENLYNQKFYIESEDGHSYNIEVKNDKKTLAEYKGKFGEWLKNKDVELLITQKMPLSTYSENIYFVLNSKGKSMNYLANNLEAFILNPQAKIIAISFKDHNATKARDVLKSISEVYRVKSVEIKNRANRQKKEYLDAQIEKTEKELNAYEAEMERFIIQNKTNNIEGKISELVNKIQQLTEERYKINAKLQTIIELEIFVNQRFVDSKNIPLMPDVDGAILQQISELNRLRQIRQNQELSETSATYSYQVLDIKINNLQKNITESIDRYKKKILKELTEITQKLAEIEANFLGLPSKITEFNKLKKKYETVQSYYNNLIQQKIQIGLAEAGTVPNFEIISPASTPSIPISPKKTLIYGIAGGIGILLSLLLVVGKYLLKDTIGSQQELEKSVSMPVVGAIPKYRKYKMEHSKLIVHQNPKSAISESFRNIRTNLDFMFPRSEKETGQKVVSITSTISGEGKTFVTINLGGIIAMSGLRVVIIDLDMRKPKVHLGLNGSNEKGISTILIGRHSLEECLRTTEIENLSYISAGPVPPNPSELILRNEFKELIKTLKELYDVVLIDTPPVGLVTDAMLIMSQVDVRFFVLRANYSRRGFAKNIQKITSLHQIRSVGLILNAVEEQGKYGYGYGYGYYEEKNTPKTTSWFNKLKMQLLSWKK</sequence>
<dbReference type="OrthoDB" id="9794577at2"/>
<feature type="domain" description="Polysaccharide chain length determinant N-terminal" evidence="18">
    <location>
        <begin position="29"/>
        <end position="119"/>
    </location>
</feature>
<dbReference type="Pfam" id="PF13807">
    <property type="entry name" value="GNVR"/>
    <property type="match status" value="1"/>
</dbReference>
<evidence type="ECO:0000313" key="21">
    <source>
        <dbReference type="EMBL" id="PKQ70218.1"/>
    </source>
</evidence>
<dbReference type="Gene3D" id="3.40.50.300">
    <property type="entry name" value="P-loop containing nucleotide triphosphate hydrolases"/>
    <property type="match status" value="1"/>
</dbReference>
<keyword evidence="7" id="KW-0808">Transferase</keyword>
<keyword evidence="8 17" id="KW-0812">Transmembrane</keyword>
<dbReference type="FunFam" id="3.40.50.300:FF:000527">
    <property type="entry name" value="Tyrosine-protein kinase etk"/>
    <property type="match status" value="1"/>
</dbReference>
<proteinExistence type="inferred from homology"/>
<feature type="transmembrane region" description="Helical" evidence="17">
    <location>
        <begin position="505"/>
        <end position="528"/>
    </location>
</feature>